<dbReference type="Proteomes" id="UP001519345">
    <property type="component" value="Unassembled WGS sequence"/>
</dbReference>
<proteinExistence type="predicted"/>
<reference evidence="1 2" key="1">
    <citation type="submission" date="2021-03" db="EMBL/GenBank/DDBJ databases">
        <title>Genomic Encyclopedia of Type Strains, Phase IV (KMG-IV): sequencing the most valuable type-strain genomes for metagenomic binning, comparative biology and taxonomic classification.</title>
        <authorList>
            <person name="Goeker M."/>
        </authorList>
    </citation>
    <scope>NUCLEOTIDE SEQUENCE [LARGE SCALE GENOMIC DNA]</scope>
    <source>
        <strain evidence="1 2">DSM 25609</strain>
    </source>
</reference>
<protein>
    <recommendedName>
        <fullName evidence="3">Degradation enzyme regulation protein DegQ</fullName>
    </recommendedName>
</protein>
<keyword evidence="2" id="KW-1185">Reference proteome</keyword>
<gene>
    <name evidence="1" type="ORF">J2Z83_000079</name>
</gene>
<evidence type="ECO:0000313" key="2">
    <source>
        <dbReference type="Proteomes" id="UP001519345"/>
    </source>
</evidence>
<sequence>MSIERLEDKMDRLIEKHEETMKRFDEVVSRTDSILEEMKYQSRLYRKKEGIEYR</sequence>
<evidence type="ECO:0000313" key="1">
    <source>
        <dbReference type="EMBL" id="MBP1967987.1"/>
    </source>
</evidence>
<comment type="caution">
    <text evidence="1">The sequence shown here is derived from an EMBL/GenBank/DDBJ whole genome shotgun (WGS) entry which is preliminary data.</text>
</comment>
<evidence type="ECO:0008006" key="3">
    <source>
        <dbReference type="Google" id="ProtNLM"/>
    </source>
</evidence>
<organism evidence="1 2">
    <name type="scientific">Virgibacillus natechei</name>
    <dbReference type="NCBI Taxonomy" id="1216297"/>
    <lineage>
        <taxon>Bacteria</taxon>
        <taxon>Bacillati</taxon>
        <taxon>Bacillota</taxon>
        <taxon>Bacilli</taxon>
        <taxon>Bacillales</taxon>
        <taxon>Bacillaceae</taxon>
        <taxon>Virgibacillus</taxon>
    </lineage>
</organism>
<dbReference type="RefSeq" id="WP_209461234.1">
    <property type="nucleotide sequence ID" value="NZ_CP110224.1"/>
</dbReference>
<name>A0ABS4IAN4_9BACI</name>
<dbReference type="EMBL" id="JAGGKX010000001">
    <property type="protein sequence ID" value="MBP1967987.1"/>
    <property type="molecule type" value="Genomic_DNA"/>
</dbReference>
<accession>A0ABS4IAN4</accession>